<evidence type="ECO:0000313" key="2">
    <source>
        <dbReference type="Proteomes" id="UP000284842"/>
    </source>
</evidence>
<comment type="caution">
    <text evidence="1">The sequence shown here is derived from an EMBL/GenBank/DDBJ whole genome shotgun (WGS) entry which is preliminary data.</text>
</comment>
<name>A0A409X3K1_9AGAR</name>
<reference evidence="1 2" key="1">
    <citation type="journal article" date="2018" name="Evol. Lett.">
        <title>Horizontal gene cluster transfer increased hallucinogenic mushroom diversity.</title>
        <authorList>
            <person name="Reynolds H.T."/>
            <person name="Vijayakumar V."/>
            <person name="Gluck-Thaler E."/>
            <person name="Korotkin H.B."/>
            <person name="Matheny P.B."/>
            <person name="Slot J.C."/>
        </authorList>
    </citation>
    <scope>NUCLEOTIDE SEQUENCE [LARGE SCALE GENOMIC DNA]</scope>
    <source>
        <strain evidence="1 2">2629</strain>
    </source>
</reference>
<dbReference type="OrthoDB" id="2986351at2759"/>
<proteinExistence type="predicted"/>
<dbReference type="Proteomes" id="UP000284842">
    <property type="component" value="Unassembled WGS sequence"/>
</dbReference>
<dbReference type="AlphaFoldDB" id="A0A409X3K1"/>
<evidence type="ECO:0000313" key="1">
    <source>
        <dbReference type="EMBL" id="PPQ85316.1"/>
    </source>
</evidence>
<dbReference type="InParanoid" id="A0A409X3K1"/>
<protein>
    <submittedName>
        <fullName evidence="1">Uncharacterized protein</fullName>
    </submittedName>
</protein>
<dbReference type="EMBL" id="NHTK01004735">
    <property type="protein sequence ID" value="PPQ85316.1"/>
    <property type="molecule type" value="Genomic_DNA"/>
</dbReference>
<keyword evidence="2" id="KW-1185">Reference proteome</keyword>
<sequence>MTKCPFGLSFKKVKDRLKSNAQPRKYVEYITLIPRLNAQIANPQLISARSKSQTPTRLSTSLETNATLRSLRFKKEYCLNVSTIPGPKKPDDWDSFLYPLYEELIQLE</sequence>
<gene>
    <name evidence="1" type="ORF">CVT24_006447</name>
</gene>
<accession>A0A409X3K1</accession>
<organism evidence="1 2">
    <name type="scientific">Panaeolus cyanescens</name>
    <dbReference type="NCBI Taxonomy" id="181874"/>
    <lineage>
        <taxon>Eukaryota</taxon>
        <taxon>Fungi</taxon>
        <taxon>Dikarya</taxon>
        <taxon>Basidiomycota</taxon>
        <taxon>Agaricomycotina</taxon>
        <taxon>Agaricomycetes</taxon>
        <taxon>Agaricomycetidae</taxon>
        <taxon>Agaricales</taxon>
        <taxon>Agaricineae</taxon>
        <taxon>Galeropsidaceae</taxon>
        <taxon>Panaeolus</taxon>
    </lineage>
</organism>